<dbReference type="EMBL" id="UOFF01000448">
    <property type="protein sequence ID" value="VAW57751.1"/>
    <property type="molecule type" value="Genomic_DNA"/>
</dbReference>
<protein>
    <submittedName>
        <fullName evidence="1">Uncharacterized protein</fullName>
    </submittedName>
</protein>
<dbReference type="InterPro" id="IPR038537">
    <property type="entry name" value="TatT_sf"/>
</dbReference>
<reference evidence="1" key="1">
    <citation type="submission" date="2018-06" db="EMBL/GenBank/DDBJ databases">
        <authorList>
            <person name="Zhirakovskaya E."/>
        </authorList>
    </citation>
    <scope>NUCLEOTIDE SEQUENCE</scope>
</reference>
<accession>A0A3B0WQY3</accession>
<dbReference type="Pfam" id="PF16811">
    <property type="entry name" value="TAtT"/>
    <property type="match status" value="1"/>
</dbReference>
<sequence length="289" mass="32749">MKNFLVRIYFVLAIIQLSACSINELTVKASMPMIEGGMTALKREPDLQLANDAMPANIALMEGMIINAPNNEPLRNYAAEAYYGYAYGFIEDTNSPRAATFYRRGLNHALYNLQQNGLTKNLLSGKLDALQTKVNSLNKNNIAALFWAASNWAKWIDHNRDKAEAIADLPRAVILMQRVIDLDETFFMAGPHLFFGVYNGSRSPMLGGNYSLSEKHFAKARALNNNQLLIADLLQAQYLDRQKFDQENFHNRLTKIIQTQNTNNIDMLLINAIAQRKAILLLKKESEWF</sequence>
<dbReference type="Gene3D" id="1.25.40.920">
    <property type="entry name" value="TRAP transporter T-component"/>
    <property type="match status" value="1"/>
</dbReference>
<organism evidence="1">
    <name type="scientific">hydrothermal vent metagenome</name>
    <dbReference type="NCBI Taxonomy" id="652676"/>
    <lineage>
        <taxon>unclassified sequences</taxon>
        <taxon>metagenomes</taxon>
        <taxon>ecological metagenomes</taxon>
    </lineage>
</organism>
<name>A0A3B0WQY3_9ZZZZ</name>
<evidence type="ECO:0000313" key="1">
    <source>
        <dbReference type="EMBL" id="VAW57751.1"/>
    </source>
</evidence>
<dbReference type="AlphaFoldDB" id="A0A3B0WQY3"/>
<dbReference type="InterPro" id="IPR031823">
    <property type="entry name" value="TatT"/>
</dbReference>
<proteinExistence type="predicted"/>
<gene>
    <name evidence="1" type="ORF">MNBD_GAMMA07-285</name>
</gene>